<dbReference type="PANTHER" id="PTHR44846">
    <property type="entry name" value="MANNOSYL-D-GLYCERATE TRANSPORT/METABOLISM SYSTEM REPRESSOR MNGR-RELATED"/>
    <property type="match status" value="1"/>
</dbReference>
<dbReference type="AlphaFoldDB" id="A0A7G3UI66"/>
<dbReference type="Proteomes" id="UP000005940">
    <property type="component" value="Chromosome"/>
</dbReference>
<evidence type="ECO:0000256" key="1">
    <source>
        <dbReference type="SAM" id="MobiDB-lite"/>
    </source>
</evidence>
<sequence>MPGHGDWTHTSAPYLKPRAAGQTDAWTAETAVKGRKGTQRIVHAGEVQAPQEVATLLGLPVSETVVVRQRIMLLDGEATELTNTYFPASVARGTRLAETSKIPGGAVTLLAELGHVANVVREEVCARMADDQERELLSLGPQEPVLTLTRVVLDTKDEPFQVDMTVFPAASQRLKYEMRMH</sequence>
<name>A0A7G3UI66_STRT9</name>
<dbReference type="Gene3D" id="3.40.1410.10">
    <property type="entry name" value="Chorismate lyase-like"/>
    <property type="match status" value="1"/>
</dbReference>
<dbReference type="RefSeq" id="WP_040915823.1">
    <property type="nucleotide sequence ID" value="NZ_CP029159.1"/>
</dbReference>
<keyword evidence="4" id="KW-1185">Reference proteome</keyword>
<evidence type="ECO:0000259" key="2">
    <source>
        <dbReference type="SMART" id="SM00866"/>
    </source>
</evidence>
<dbReference type="SUPFAM" id="SSF64288">
    <property type="entry name" value="Chorismate lyase-like"/>
    <property type="match status" value="1"/>
</dbReference>
<feature type="domain" description="UbiC transcription regulator-associated" evidence="2">
    <location>
        <begin position="32"/>
        <end position="173"/>
    </location>
</feature>
<protein>
    <submittedName>
        <fullName evidence="3">UTRA domain-containing protein</fullName>
    </submittedName>
</protein>
<feature type="region of interest" description="Disordered" evidence="1">
    <location>
        <begin position="1"/>
        <end position="21"/>
    </location>
</feature>
<evidence type="ECO:0000313" key="4">
    <source>
        <dbReference type="Proteomes" id="UP000005940"/>
    </source>
</evidence>
<organism evidence="3 4">
    <name type="scientific">Streptomyces tsukubensis (strain DSM 42081 / NBRC 108919 / NRRL 18488 / 9993)</name>
    <dbReference type="NCBI Taxonomy" id="1114943"/>
    <lineage>
        <taxon>Bacteria</taxon>
        <taxon>Bacillati</taxon>
        <taxon>Actinomycetota</taxon>
        <taxon>Actinomycetes</taxon>
        <taxon>Kitasatosporales</taxon>
        <taxon>Streptomycetaceae</taxon>
        <taxon>Streptomyces</taxon>
    </lineage>
</organism>
<dbReference type="PANTHER" id="PTHR44846:SF17">
    <property type="entry name" value="GNTR-FAMILY TRANSCRIPTIONAL REGULATOR"/>
    <property type="match status" value="1"/>
</dbReference>
<dbReference type="SMART" id="SM00866">
    <property type="entry name" value="UTRA"/>
    <property type="match status" value="1"/>
</dbReference>
<dbReference type="EMBL" id="CP029159">
    <property type="protein sequence ID" value="QKM69055.1"/>
    <property type="molecule type" value="Genomic_DNA"/>
</dbReference>
<dbReference type="InterPro" id="IPR028978">
    <property type="entry name" value="Chorismate_lyase_/UTRA_dom_sf"/>
</dbReference>
<dbReference type="InterPro" id="IPR050679">
    <property type="entry name" value="Bact_HTH_transcr_reg"/>
</dbReference>
<accession>A0A7G3UI66</accession>
<dbReference type="Pfam" id="PF07702">
    <property type="entry name" value="UTRA"/>
    <property type="match status" value="1"/>
</dbReference>
<dbReference type="GO" id="GO:0003677">
    <property type="term" value="F:DNA binding"/>
    <property type="evidence" value="ECO:0007669"/>
    <property type="project" value="InterPro"/>
</dbReference>
<gene>
    <name evidence="3" type="ORF">STSU_019735</name>
</gene>
<proteinExistence type="predicted"/>
<dbReference type="GO" id="GO:0045892">
    <property type="term" value="P:negative regulation of DNA-templated transcription"/>
    <property type="evidence" value="ECO:0007669"/>
    <property type="project" value="TreeGrafter"/>
</dbReference>
<evidence type="ECO:0000313" key="3">
    <source>
        <dbReference type="EMBL" id="QKM69055.1"/>
    </source>
</evidence>
<reference evidence="3 4" key="1">
    <citation type="journal article" date="2012" name="J. Bacteriol.">
        <title>Draft genome of Streptomyces tsukubaensis NRRL 18488, the producer of the clinically important immunosuppressant tacrolimus (FK506).</title>
        <authorList>
            <person name="Barreiro C."/>
            <person name="Prieto C."/>
            <person name="Sola-Landa A."/>
            <person name="Solera E."/>
            <person name="Martinez-Castro M."/>
            <person name="Perez-Redondo R."/>
            <person name="Garcia-Estrada C."/>
            <person name="Aparicio J.F."/>
            <person name="Fernandez-Martinez L.T."/>
            <person name="Santos-Aberturas J."/>
            <person name="Salehi-Najafabadi Z."/>
            <person name="Rodriguez-Garcia A."/>
            <person name="Tauch A."/>
            <person name="Martin J.F."/>
        </authorList>
    </citation>
    <scope>NUCLEOTIDE SEQUENCE [LARGE SCALE GENOMIC DNA]</scope>
    <source>
        <strain evidence="4">DSM 42081 / NBRC 108919 / NRRL 18488 / 9993</strain>
    </source>
</reference>
<dbReference type="InterPro" id="IPR011663">
    <property type="entry name" value="UTRA"/>
</dbReference>